<dbReference type="Pfam" id="PF11259">
    <property type="entry name" value="DUF3060"/>
    <property type="match status" value="1"/>
</dbReference>
<keyword evidence="3" id="KW-1185">Reference proteome</keyword>
<accession>A0A1M5J4T0</accession>
<feature type="signal peptide" evidence="1">
    <location>
        <begin position="1"/>
        <end position="19"/>
    </location>
</feature>
<proteinExistence type="predicted"/>
<evidence type="ECO:0000313" key="2">
    <source>
        <dbReference type="EMBL" id="SHG35023.1"/>
    </source>
</evidence>
<dbReference type="EMBL" id="FQWT01000001">
    <property type="protein sequence ID" value="SHG35023.1"/>
    <property type="molecule type" value="Genomic_DNA"/>
</dbReference>
<evidence type="ECO:0000256" key="1">
    <source>
        <dbReference type="SAM" id="SignalP"/>
    </source>
</evidence>
<dbReference type="eggNOG" id="ENOG5033C3T">
    <property type="taxonomic scope" value="Bacteria"/>
</dbReference>
<gene>
    <name evidence="2" type="ORF">SAMN05421866_0137</name>
</gene>
<dbReference type="AlphaFoldDB" id="A0A1M5J4T0"/>
<dbReference type="RefSeq" id="WP_083538844.1">
    <property type="nucleotide sequence ID" value="NZ_FQWT01000001.1"/>
</dbReference>
<organism evidence="2 3">
    <name type="scientific">Chryseobacterium oranimense</name>
    <dbReference type="NCBI Taxonomy" id="421058"/>
    <lineage>
        <taxon>Bacteria</taxon>
        <taxon>Pseudomonadati</taxon>
        <taxon>Bacteroidota</taxon>
        <taxon>Flavobacteriia</taxon>
        <taxon>Flavobacteriales</taxon>
        <taxon>Weeksellaceae</taxon>
        <taxon>Chryseobacterium group</taxon>
        <taxon>Chryseobacterium</taxon>
    </lineage>
</organism>
<feature type="chain" id="PRO_5012680219" description="DUF3060 domain-containing protein" evidence="1">
    <location>
        <begin position="20"/>
        <end position="127"/>
    </location>
</feature>
<sequence length="127" mass="13371">MKKTLILSVLFIGIGLANAQKTAKVDSQHGTAKQTDKHLEIDGIGHNNSYTLNGGNAEVSGGNNVITINGNVDKLEVSGTDNTVYVDKVTRIILEGGNNKVFYKSSSTKTGKPNVAITGVGNSVKKK</sequence>
<protein>
    <recommendedName>
        <fullName evidence="4">DUF3060 domain-containing protein</fullName>
    </recommendedName>
</protein>
<dbReference type="STRING" id="421058.SAMN05421866_0137"/>
<evidence type="ECO:0008006" key="4">
    <source>
        <dbReference type="Google" id="ProtNLM"/>
    </source>
</evidence>
<dbReference type="OrthoDB" id="1263669at2"/>
<evidence type="ECO:0000313" key="3">
    <source>
        <dbReference type="Proteomes" id="UP000184047"/>
    </source>
</evidence>
<dbReference type="InterPro" id="IPR021417">
    <property type="entry name" value="DUF3060"/>
</dbReference>
<keyword evidence="1" id="KW-0732">Signal</keyword>
<name>A0A1M5J4T0_9FLAO</name>
<reference evidence="3" key="1">
    <citation type="submission" date="2016-11" db="EMBL/GenBank/DDBJ databases">
        <authorList>
            <person name="Varghese N."/>
            <person name="Submissions S."/>
        </authorList>
    </citation>
    <scope>NUCLEOTIDE SEQUENCE [LARGE SCALE GENOMIC DNA]</scope>
    <source>
        <strain evidence="3">DSM 19055</strain>
    </source>
</reference>
<dbReference type="Proteomes" id="UP000184047">
    <property type="component" value="Unassembled WGS sequence"/>
</dbReference>